<evidence type="ECO:0000313" key="13">
    <source>
        <dbReference type="Proteomes" id="UP001203761"/>
    </source>
</evidence>
<keyword evidence="13" id="KW-1185">Reference proteome</keyword>
<dbReference type="NCBIfam" id="TIGR00888">
    <property type="entry name" value="guaA_Nterm"/>
    <property type="match status" value="1"/>
</dbReference>
<dbReference type="SUPFAM" id="SSF54810">
    <property type="entry name" value="GMP synthetase C-terminal dimerisation domain"/>
    <property type="match status" value="1"/>
</dbReference>
<dbReference type="PROSITE" id="PS51553">
    <property type="entry name" value="GMPS_ATP_PPASE"/>
    <property type="match status" value="1"/>
</dbReference>
<evidence type="ECO:0000259" key="11">
    <source>
        <dbReference type="PROSITE" id="PS51553"/>
    </source>
</evidence>
<dbReference type="InterPro" id="IPR022310">
    <property type="entry name" value="NAD/GMP_synthase"/>
</dbReference>
<dbReference type="InterPro" id="IPR025777">
    <property type="entry name" value="GMPS_ATP_PPase_dom"/>
</dbReference>
<reference evidence="12" key="1">
    <citation type="submission" date="2022-02" db="EMBL/GenBank/DDBJ databases">
        <authorList>
            <person name="Lee M."/>
            <person name="Kim S.-J."/>
            <person name="Jung M.-Y."/>
        </authorList>
    </citation>
    <scope>NUCLEOTIDE SEQUENCE</scope>
    <source>
        <strain evidence="12">JHP9</strain>
    </source>
</reference>
<keyword evidence="5 9" id="KW-0332">GMP biosynthesis</keyword>
<dbReference type="Gene3D" id="3.30.300.10">
    <property type="match status" value="1"/>
</dbReference>
<dbReference type="InterPro" id="IPR004739">
    <property type="entry name" value="GMP_synth_GATase"/>
</dbReference>
<comment type="function">
    <text evidence="1 9">Catalyzes the synthesis of GMP from XMP.</text>
</comment>
<dbReference type="InterPro" id="IPR029062">
    <property type="entry name" value="Class_I_gatase-like"/>
</dbReference>
<dbReference type="PRINTS" id="PR00097">
    <property type="entry name" value="ANTSNTHASEII"/>
</dbReference>
<keyword evidence="8 9" id="KW-0315">Glutamine amidotransferase</keyword>
<dbReference type="Pfam" id="PF00117">
    <property type="entry name" value="GATase"/>
    <property type="match status" value="1"/>
</dbReference>
<gene>
    <name evidence="9 12" type="primary">guaA</name>
    <name evidence="12" type="ORF">Bequi_05915</name>
</gene>
<comment type="catalytic activity">
    <reaction evidence="9">
        <text>XMP + L-glutamine + ATP + H2O = GMP + L-glutamate + AMP + diphosphate + 2 H(+)</text>
        <dbReference type="Rhea" id="RHEA:11680"/>
        <dbReference type="ChEBI" id="CHEBI:15377"/>
        <dbReference type="ChEBI" id="CHEBI:15378"/>
        <dbReference type="ChEBI" id="CHEBI:29985"/>
        <dbReference type="ChEBI" id="CHEBI:30616"/>
        <dbReference type="ChEBI" id="CHEBI:33019"/>
        <dbReference type="ChEBI" id="CHEBI:57464"/>
        <dbReference type="ChEBI" id="CHEBI:58115"/>
        <dbReference type="ChEBI" id="CHEBI:58359"/>
        <dbReference type="ChEBI" id="CHEBI:456215"/>
        <dbReference type="EC" id="6.3.5.2"/>
    </reaction>
</comment>
<proteinExistence type="inferred from homology"/>
<evidence type="ECO:0000256" key="5">
    <source>
        <dbReference type="ARBA" id="ARBA00022749"/>
    </source>
</evidence>
<dbReference type="GO" id="GO:0003922">
    <property type="term" value="F:GMP synthase (glutamine-hydrolyzing) activity"/>
    <property type="evidence" value="ECO:0007669"/>
    <property type="project" value="UniProtKB-EC"/>
</dbReference>
<evidence type="ECO:0000256" key="2">
    <source>
        <dbReference type="ARBA" id="ARBA00005153"/>
    </source>
</evidence>
<keyword evidence="3 9" id="KW-0436">Ligase</keyword>
<dbReference type="PRINTS" id="PR00096">
    <property type="entry name" value="GATASE"/>
</dbReference>
<dbReference type="Gene3D" id="3.40.50.880">
    <property type="match status" value="1"/>
</dbReference>
<accession>A0ABT0QZ44</accession>
<comment type="subunit">
    <text evidence="9">Homodimer.</text>
</comment>
<evidence type="ECO:0000256" key="8">
    <source>
        <dbReference type="ARBA" id="ARBA00022962"/>
    </source>
</evidence>
<dbReference type="InterPro" id="IPR022955">
    <property type="entry name" value="GMP_synthase"/>
</dbReference>
<feature type="active site" evidence="9">
    <location>
        <position position="175"/>
    </location>
</feature>
<feature type="active site" evidence="9">
    <location>
        <position position="173"/>
    </location>
</feature>
<evidence type="ECO:0000256" key="4">
    <source>
        <dbReference type="ARBA" id="ARBA00022741"/>
    </source>
</evidence>
<feature type="domain" description="GMPS ATP-PPase" evidence="11">
    <location>
        <begin position="200"/>
        <end position="414"/>
    </location>
</feature>
<dbReference type="Proteomes" id="UP001203761">
    <property type="component" value="Unassembled WGS sequence"/>
</dbReference>
<dbReference type="EMBL" id="JAKNCJ010000002">
    <property type="protein sequence ID" value="MCL6422927.1"/>
    <property type="molecule type" value="Genomic_DNA"/>
</dbReference>
<dbReference type="InterPro" id="IPR017926">
    <property type="entry name" value="GATASE"/>
</dbReference>
<dbReference type="NCBIfam" id="TIGR00884">
    <property type="entry name" value="guaA_Cterm"/>
    <property type="match status" value="1"/>
</dbReference>
<comment type="caution">
    <text evidence="12">The sequence shown here is derived from an EMBL/GenBank/DDBJ whole genome shotgun (WGS) entry which is preliminary data.</text>
</comment>
<dbReference type="SUPFAM" id="SSF52317">
    <property type="entry name" value="Class I glutamine amidotransferase-like"/>
    <property type="match status" value="1"/>
</dbReference>
<dbReference type="Pfam" id="PF00958">
    <property type="entry name" value="GMP_synt_C"/>
    <property type="match status" value="1"/>
</dbReference>
<name>A0ABT0QZ44_9MICO</name>
<dbReference type="Gene3D" id="3.40.50.620">
    <property type="entry name" value="HUPs"/>
    <property type="match status" value="1"/>
</dbReference>
<dbReference type="PROSITE" id="PS51273">
    <property type="entry name" value="GATASE_TYPE_1"/>
    <property type="match status" value="1"/>
</dbReference>
<evidence type="ECO:0000313" key="12">
    <source>
        <dbReference type="EMBL" id="MCL6422927.1"/>
    </source>
</evidence>
<dbReference type="CDD" id="cd01997">
    <property type="entry name" value="GMP_synthase_C"/>
    <property type="match status" value="1"/>
</dbReference>
<evidence type="ECO:0000256" key="3">
    <source>
        <dbReference type="ARBA" id="ARBA00022598"/>
    </source>
</evidence>
<dbReference type="SUPFAM" id="SSF52402">
    <property type="entry name" value="Adenine nucleotide alpha hydrolases-like"/>
    <property type="match status" value="1"/>
</dbReference>
<sequence>MTDTDQRPVLVVDFGAQYAQLIARRVREANVYSEVVPHSMPASEILAREPLAIILSGGPSSVYADGAPRLDPAILEAGVPVLGLCYGFQAMAAALDGTVAPTGVREYGATRLSAIDASSQLLAGQDLEQNVWMSHGDSVSEAPAGFEVIATSPGSPVAAFEHPGKRLFGVQWHPEVGHSDRGQEVLENFLHRGAGIEPAWTTGHVIEEQVERIRAQVGEGTAICGLSGGVDSAVAAALVQRAIGDRLTCVYVDHGLMRQDESAQIEKAFGDSTGGAKLVVVDAEKRFLDALAGVTDPETKRKIIGREFIRVFEQAQADILRGQGVLEGDGEGGLETAGPDGAGAKTFLVQGTLYPDVVESGGGEGAANIKSHHNVGGLPEDLSFELVEPLRALFKDEVRAVGSELGLPDAIVWRQPFPGPGLGIRIIGEVTKERLDILRAADAIARAEMTAAGLDRDIWQCPVVLLADVRSVGVQGDGRTYGHPVVLRPVTSDDAMTADWAKVPYEVLSRISTRITNEVAEINRVVLDVTSKPPGTIEWE</sequence>
<dbReference type="EC" id="6.3.5.2" evidence="9"/>
<dbReference type="PANTHER" id="PTHR11922">
    <property type="entry name" value="GMP SYNTHASE-RELATED"/>
    <property type="match status" value="1"/>
</dbReference>
<evidence type="ECO:0000256" key="1">
    <source>
        <dbReference type="ARBA" id="ARBA00002332"/>
    </source>
</evidence>
<organism evidence="12 13">
    <name type="scientific">Brachybacterium equifaecis</name>
    <dbReference type="NCBI Taxonomy" id="2910770"/>
    <lineage>
        <taxon>Bacteria</taxon>
        <taxon>Bacillati</taxon>
        <taxon>Actinomycetota</taxon>
        <taxon>Actinomycetes</taxon>
        <taxon>Micrococcales</taxon>
        <taxon>Dermabacteraceae</taxon>
        <taxon>Brachybacterium</taxon>
    </lineage>
</organism>
<evidence type="ECO:0000256" key="9">
    <source>
        <dbReference type="HAMAP-Rule" id="MF_00344"/>
    </source>
</evidence>
<dbReference type="CDD" id="cd01742">
    <property type="entry name" value="GATase1_GMP_Synthase"/>
    <property type="match status" value="1"/>
</dbReference>
<evidence type="ECO:0000256" key="6">
    <source>
        <dbReference type="ARBA" id="ARBA00022755"/>
    </source>
</evidence>
<dbReference type="InterPro" id="IPR014729">
    <property type="entry name" value="Rossmann-like_a/b/a_fold"/>
</dbReference>
<feature type="active site" description="Nucleophile" evidence="9">
    <location>
        <position position="85"/>
    </location>
</feature>
<dbReference type="InterPro" id="IPR001674">
    <property type="entry name" value="GMP_synth_C"/>
</dbReference>
<evidence type="ECO:0000256" key="7">
    <source>
        <dbReference type="ARBA" id="ARBA00022840"/>
    </source>
</evidence>
<keyword evidence="4 9" id="KW-0547">Nucleotide-binding</keyword>
<dbReference type="HAMAP" id="MF_00344">
    <property type="entry name" value="GMP_synthase"/>
    <property type="match status" value="1"/>
</dbReference>
<dbReference type="RefSeq" id="WP_249737036.1">
    <property type="nucleotide sequence ID" value="NZ_JAKNCJ010000002.1"/>
</dbReference>
<keyword evidence="7 9" id="KW-0067">ATP-binding</keyword>
<protein>
    <recommendedName>
        <fullName evidence="9">GMP synthase [glutamine-hydrolyzing]</fullName>
        <ecNumber evidence="9">6.3.5.2</ecNumber>
    </recommendedName>
    <alternativeName>
        <fullName evidence="9">GMP synthetase</fullName>
    </alternativeName>
    <alternativeName>
        <fullName evidence="9">Glutamine amidotransferase</fullName>
    </alternativeName>
</protein>
<evidence type="ECO:0000256" key="10">
    <source>
        <dbReference type="PROSITE-ProRule" id="PRU00886"/>
    </source>
</evidence>
<dbReference type="NCBIfam" id="NF000848">
    <property type="entry name" value="PRK00074.1"/>
    <property type="match status" value="1"/>
</dbReference>
<keyword evidence="6 9" id="KW-0658">Purine biosynthesis</keyword>
<feature type="binding site" evidence="10">
    <location>
        <begin position="227"/>
        <end position="233"/>
    </location>
    <ligand>
        <name>ATP</name>
        <dbReference type="ChEBI" id="CHEBI:30616"/>
    </ligand>
</feature>
<comment type="pathway">
    <text evidence="2 9">Purine metabolism; GMP biosynthesis; GMP from XMP (L-Gln route): step 1/1.</text>
</comment>
<dbReference type="PANTHER" id="PTHR11922:SF2">
    <property type="entry name" value="GMP SYNTHASE [GLUTAMINE-HYDROLYZING]"/>
    <property type="match status" value="1"/>
</dbReference>
<dbReference type="Pfam" id="PF02540">
    <property type="entry name" value="NAD_synthase"/>
    <property type="match status" value="1"/>
</dbReference>